<keyword evidence="3 12" id="KW-0436">Ligase</keyword>
<dbReference type="GO" id="GO:0005524">
    <property type="term" value="F:ATP binding"/>
    <property type="evidence" value="ECO:0007669"/>
    <property type="project" value="UniProtKB-UniRule"/>
</dbReference>
<keyword evidence="7" id="KW-0460">Magnesium</keyword>
<comment type="cofactor">
    <cofactor evidence="1">
        <name>Mn(2+)</name>
        <dbReference type="ChEBI" id="CHEBI:29035"/>
    </cofactor>
</comment>
<dbReference type="PANTHER" id="PTHR21621:SF0">
    <property type="entry name" value="BETA-CITRYLGLUTAMATE SYNTHASE B-RELATED"/>
    <property type="match status" value="1"/>
</dbReference>
<dbReference type="RefSeq" id="WP_145375514.1">
    <property type="nucleotide sequence ID" value="NZ_CP036276.1"/>
</dbReference>
<dbReference type="SUPFAM" id="SSF56059">
    <property type="entry name" value="Glutathione synthetase ATP-binding domain-like"/>
    <property type="match status" value="1"/>
</dbReference>
<dbReference type="InterPro" id="IPR011761">
    <property type="entry name" value="ATP-grasp"/>
</dbReference>
<evidence type="ECO:0000313" key="12">
    <source>
        <dbReference type="EMBL" id="QDU43405.1"/>
    </source>
</evidence>
<evidence type="ECO:0000256" key="1">
    <source>
        <dbReference type="ARBA" id="ARBA00001936"/>
    </source>
</evidence>
<dbReference type="Pfam" id="PF08443">
    <property type="entry name" value="RimK"/>
    <property type="match status" value="1"/>
</dbReference>
<dbReference type="PROSITE" id="PS50975">
    <property type="entry name" value="ATP_GRASP"/>
    <property type="match status" value="1"/>
</dbReference>
<evidence type="ECO:0000256" key="10">
    <source>
        <dbReference type="PROSITE-ProRule" id="PRU00409"/>
    </source>
</evidence>
<evidence type="ECO:0000256" key="4">
    <source>
        <dbReference type="ARBA" id="ARBA00022723"/>
    </source>
</evidence>
<dbReference type="InterPro" id="IPR016185">
    <property type="entry name" value="PreATP-grasp_dom_sf"/>
</dbReference>
<evidence type="ECO:0000313" key="13">
    <source>
        <dbReference type="Proteomes" id="UP000319383"/>
    </source>
</evidence>
<keyword evidence="9" id="KW-0464">Manganese</keyword>
<dbReference type="GO" id="GO:0006412">
    <property type="term" value="P:translation"/>
    <property type="evidence" value="ECO:0007669"/>
    <property type="project" value="UniProtKB-KW"/>
</dbReference>
<dbReference type="InterPro" id="IPR004666">
    <property type="entry name" value="Rp_bS6_RimK/Lys_biosynth_LsyX"/>
</dbReference>
<dbReference type="InterPro" id="IPR013651">
    <property type="entry name" value="ATP-grasp_RimK-type"/>
</dbReference>
<evidence type="ECO:0000259" key="11">
    <source>
        <dbReference type="PROSITE" id="PS50975"/>
    </source>
</evidence>
<evidence type="ECO:0000256" key="8">
    <source>
        <dbReference type="ARBA" id="ARBA00022917"/>
    </source>
</evidence>
<dbReference type="Gene3D" id="3.30.470.20">
    <property type="entry name" value="ATP-grasp fold, B domain"/>
    <property type="match status" value="1"/>
</dbReference>
<dbReference type="Gene3D" id="3.40.50.20">
    <property type="match status" value="1"/>
</dbReference>
<protein>
    <submittedName>
        <fullName evidence="12">Alpha-aminoadipate--LysW ligase LysX</fullName>
        <ecNumber evidence="12">6.3.2.-</ecNumber>
    </submittedName>
</protein>
<dbReference type="InterPro" id="IPR013815">
    <property type="entry name" value="ATP_grasp_subdomain_1"/>
</dbReference>
<dbReference type="AlphaFoldDB" id="A0A517ZLW0"/>
<dbReference type="Gene3D" id="3.30.1490.20">
    <property type="entry name" value="ATP-grasp fold, A domain"/>
    <property type="match status" value="1"/>
</dbReference>
<dbReference type="Pfam" id="PF18030">
    <property type="entry name" value="Rimk_N"/>
    <property type="match status" value="1"/>
</dbReference>
<keyword evidence="5 10" id="KW-0547">Nucleotide-binding</keyword>
<keyword evidence="8" id="KW-0648">Protein biosynthesis</keyword>
<keyword evidence="4" id="KW-0479">Metal-binding</keyword>
<keyword evidence="13" id="KW-1185">Reference proteome</keyword>
<reference evidence="12 13" key="1">
    <citation type="submission" date="2019-02" db="EMBL/GenBank/DDBJ databases">
        <title>Deep-cultivation of Planctomycetes and their phenomic and genomic characterization uncovers novel biology.</title>
        <authorList>
            <person name="Wiegand S."/>
            <person name="Jogler M."/>
            <person name="Boedeker C."/>
            <person name="Pinto D."/>
            <person name="Vollmers J."/>
            <person name="Rivas-Marin E."/>
            <person name="Kohn T."/>
            <person name="Peeters S.H."/>
            <person name="Heuer A."/>
            <person name="Rast P."/>
            <person name="Oberbeckmann S."/>
            <person name="Bunk B."/>
            <person name="Jeske O."/>
            <person name="Meyerdierks A."/>
            <person name="Storesund J.E."/>
            <person name="Kallscheuer N."/>
            <person name="Luecker S."/>
            <person name="Lage O.M."/>
            <person name="Pohl T."/>
            <person name="Merkel B.J."/>
            <person name="Hornburger P."/>
            <person name="Mueller R.-W."/>
            <person name="Bruemmer F."/>
            <person name="Labrenz M."/>
            <person name="Spormann A.M."/>
            <person name="Op den Camp H."/>
            <person name="Overmann J."/>
            <person name="Amann R."/>
            <person name="Jetten M.S.M."/>
            <person name="Mascher T."/>
            <person name="Medema M.H."/>
            <person name="Devos D.P."/>
            <person name="Kaster A.-K."/>
            <person name="Ovreas L."/>
            <person name="Rohde M."/>
            <person name="Galperin M.Y."/>
            <person name="Jogler C."/>
        </authorList>
    </citation>
    <scope>NUCLEOTIDE SEQUENCE [LARGE SCALE GENOMIC DNA]</scope>
    <source>
        <strain evidence="12 13">Mal52</strain>
    </source>
</reference>
<accession>A0A517ZLW0</accession>
<dbReference type="Proteomes" id="UP000319383">
    <property type="component" value="Chromosome"/>
</dbReference>
<dbReference type="InterPro" id="IPR041107">
    <property type="entry name" value="Rimk_N"/>
</dbReference>
<dbReference type="EMBL" id="CP036276">
    <property type="protein sequence ID" value="QDU43405.1"/>
    <property type="molecule type" value="Genomic_DNA"/>
</dbReference>
<comment type="cofactor">
    <cofactor evidence="2">
        <name>Mg(2+)</name>
        <dbReference type="ChEBI" id="CHEBI:18420"/>
    </cofactor>
</comment>
<evidence type="ECO:0000256" key="2">
    <source>
        <dbReference type="ARBA" id="ARBA00001946"/>
    </source>
</evidence>
<sequence>MHIVVLANADSWYRRDLERAAHVRGHRFSRVDFRRLTATVIANDSTVHGDDIVLSDCDAVIVRTMPPGSLEQVVFRMDLLAQLESAGVTVLNSPKAIECAVDKYLTTARLQAAGLPVPATVVCENSESAMAAYDQLGGDVVVKPIFGAEGRGISRVSDPDLAFRTFRTLERTQSVLYLQRYVDHDGSDLRAVVLDGRVIGSMRRHGNGDYRTNVSRSGTATAVELSADEAELALRAAAATGCRFAGIDLLYDSDGRVYVIEVNAVPGWRALARVTGVDVAGVVISSLEAGR</sequence>
<organism evidence="12 13">
    <name type="scientific">Symmachiella dynata</name>
    <dbReference type="NCBI Taxonomy" id="2527995"/>
    <lineage>
        <taxon>Bacteria</taxon>
        <taxon>Pseudomonadati</taxon>
        <taxon>Planctomycetota</taxon>
        <taxon>Planctomycetia</taxon>
        <taxon>Planctomycetales</taxon>
        <taxon>Planctomycetaceae</taxon>
        <taxon>Symmachiella</taxon>
    </lineage>
</organism>
<dbReference type="GO" id="GO:0009432">
    <property type="term" value="P:SOS response"/>
    <property type="evidence" value="ECO:0007669"/>
    <property type="project" value="TreeGrafter"/>
</dbReference>
<evidence type="ECO:0000256" key="3">
    <source>
        <dbReference type="ARBA" id="ARBA00022598"/>
    </source>
</evidence>
<dbReference type="GO" id="GO:0005737">
    <property type="term" value="C:cytoplasm"/>
    <property type="evidence" value="ECO:0007669"/>
    <property type="project" value="TreeGrafter"/>
</dbReference>
<dbReference type="GO" id="GO:0018169">
    <property type="term" value="F:ribosomal S6-glutamic acid ligase activity"/>
    <property type="evidence" value="ECO:0007669"/>
    <property type="project" value="TreeGrafter"/>
</dbReference>
<gene>
    <name evidence="12" type="primary">lysX</name>
    <name evidence="12" type="ORF">Mal52_18790</name>
</gene>
<dbReference type="PANTHER" id="PTHR21621">
    <property type="entry name" value="RIBOSOMAL PROTEIN S6 MODIFICATION PROTEIN"/>
    <property type="match status" value="1"/>
</dbReference>
<proteinExistence type="predicted"/>
<evidence type="ECO:0000256" key="6">
    <source>
        <dbReference type="ARBA" id="ARBA00022840"/>
    </source>
</evidence>
<dbReference type="KEGG" id="sdyn:Mal52_18790"/>
<feature type="domain" description="ATP-grasp" evidence="11">
    <location>
        <begin position="107"/>
        <end position="288"/>
    </location>
</feature>
<name>A0A517ZLW0_9PLAN</name>
<dbReference type="GO" id="GO:0046872">
    <property type="term" value="F:metal ion binding"/>
    <property type="evidence" value="ECO:0007669"/>
    <property type="project" value="UniProtKB-KW"/>
</dbReference>
<evidence type="ECO:0000256" key="5">
    <source>
        <dbReference type="ARBA" id="ARBA00022741"/>
    </source>
</evidence>
<evidence type="ECO:0000256" key="9">
    <source>
        <dbReference type="ARBA" id="ARBA00023211"/>
    </source>
</evidence>
<dbReference type="SUPFAM" id="SSF52440">
    <property type="entry name" value="PreATP-grasp domain"/>
    <property type="match status" value="1"/>
</dbReference>
<dbReference type="NCBIfam" id="TIGR00768">
    <property type="entry name" value="rimK_fam"/>
    <property type="match status" value="1"/>
</dbReference>
<evidence type="ECO:0000256" key="7">
    <source>
        <dbReference type="ARBA" id="ARBA00022842"/>
    </source>
</evidence>
<keyword evidence="6 10" id="KW-0067">ATP-binding</keyword>
<dbReference type="EC" id="6.3.2.-" evidence="12"/>